<dbReference type="Proteomes" id="UP000558997">
    <property type="component" value="Unassembled WGS sequence"/>
</dbReference>
<name>A0A841DVP4_9ACTN</name>
<reference evidence="2 3" key="1">
    <citation type="submission" date="2020-08" db="EMBL/GenBank/DDBJ databases">
        <title>Sequencing the genomes of 1000 actinobacteria strains.</title>
        <authorList>
            <person name="Klenk H.-P."/>
        </authorList>
    </citation>
    <scope>NUCLEOTIDE SEQUENCE [LARGE SCALE GENOMIC DNA]</scope>
    <source>
        <strain evidence="2 3">DSM 17294</strain>
    </source>
</reference>
<proteinExistence type="predicted"/>
<comment type="caution">
    <text evidence="2">The sequence shown here is derived from an EMBL/GenBank/DDBJ whole genome shotgun (WGS) entry which is preliminary data.</text>
</comment>
<dbReference type="EMBL" id="JACHNF010000001">
    <property type="protein sequence ID" value="MBB5980337.1"/>
    <property type="molecule type" value="Genomic_DNA"/>
</dbReference>
<feature type="compositionally biased region" description="Polar residues" evidence="1">
    <location>
        <begin position="123"/>
        <end position="132"/>
    </location>
</feature>
<dbReference type="AlphaFoldDB" id="A0A841DVP4"/>
<protein>
    <submittedName>
        <fullName evidence="2">Uncharacterized protein</fullName>
    </submittedName>
</protein>
<keyword evidence="3" id="KW-1185">Reference proteome</keyword>
<feature type="region of interest" description="Disordered" evidence="1">
    <location>
        <begin position="92"/>
        <end position="132"/>
    </location>
</feature>
<evidence type="ECO:0000313" key="2">
    <source>
        <dbReference type="EMBL" id="MBB5980337.1"/>
    </source>
</evidence>
<evidence type="ECO:0000256" key="1">
    <source>
        <dbReference type="SAM" id="MobiDB-lite"/>
    </source>
</evidence>
<gene>
    <name evidence="2" type="ORF">HDA44_003678</name>
</gene>
<accession>A0A841DVP4</accession>
<sequence length="132" mass="13964">MATVVRSKAGLNRSCTRVRRPLDCCQLTDSRIRRRSAHVTIASSRNCPKINLGIKSPYFVVSRTSTITTSGPSPHKNPVNVTNLPRCAAGELSPTSASAVGTSAPIASPTTITPMKSIGIPDANTNHSRPKA</sequence>
<organism evidence="2 3">
    <name type="scientific">Kribbella solani</name>
    <dbReference type="NCBI Taxonomy" id="236067"/>
    <lineage>
        <taxon>Bacteria</taxon>
        <taxon>Bacillati</taxon>
        <taxon>Actinomycetota</taxon>
        <taxon>Actinomycetes</taxon>
        <taxon>Propionibacteriales</taxon>
        <taxon>Kribbellaceae</taxon>
        <taxon>Kribbella</taxon>
    </lineage>
</organism>
<evidence type="ECO:0000313" key="3">
    <source>
        <dbReference type="Proteomes" id="UP000558997"/>
    </source>
</evidence>